<dbReference type="RefSeq" id="WP_006870902.1">
    <property type="nucleotide sequence ID" value="NZ_JH413822.1"/>
</dbReference>
<accession>G9ENZ8</accession>
<evidence type="ECO:0008006" key="3">
    <source>
        <dbReference type="Google" id="ProtNLM"/>
    </source>
</evidence>
<sequence>MPKMINVFINGTDEVAHDLTQHRGITSLANLLNALVKKDSDTLNICLNGCSIDNPYSKDFGVIFTFNLEQQVNEVVEKVKEEIKKTGSVKLNLYGFSRGGAAVFWICQKLKNIPKEQLTIAASAFEPVPGNFMRGVYLDKLSGVNTTLSSQISDLSGCKNISRLQVLFTNEPLPDIACHGPILPILPKKLLC</sequence>
<evidence type="ECO:0000313" key="1">
    <source>
        <dbReference type="EMBL" id="EHL30833.1"/>
    </source>
</evidence>
<proteinExistence type="predicted"/>
<protein>
    <recommendedName>
        <fullName evidence="3">DUF2235 domain-containing protein</fullName>
    </recommendedName>
</protein>
<dbReference type="AlphaFoldDB" id="G9ENZ8"/>
<dbReference type="Proteomes" id="UP000002770">
    <property type="component" value="Unassembled WGS sequence"/>
</dbReference>
<name>G9ENZ8_9GAMM</name>
<dbReference type="HOGENOM" id="CLU_1413608_0_0_6"/>
<dbReference type="InterPro" id="IPR029058">
    <property type="entry name" value="AB_hydrolase_fold"/>
</dbReference>
<dbReference type="SUPFAM" id="SSF53474">
    <property type="entry name" value="alpha/beta-Hydrolases"/>
    <property type="match status" value="1"/>
</dbReference>
<dbReference type="InParanoid" id="G9ENZ8"/>
<keyword evidence="2" id="KW-1185">Reference proteome</keyword>
<evidence type="ECO:0000313" key="2">
    <source>
        <dbReference type="Proteomes" id="UP000002770"/>
    </source>
</evidence>
<organism evidence="1 2">
    <name type="scientific">Legionella drancourtii LLAP12</name>
    <dbReference type="NCBI Taxonomy" id="658187"/>
    <lineage>
        <taxon>Bacteria</taxon>
        <taxon>Pseudomonadati</taxon>
        <taxon>Pseudomonadota</taxon>
        <taxon>Gammaproteobacteria</taxon>
        <taxon>Legionellales</taxon>
        <taxon>Legionellaceae</taxon>
        <taxon>Legionella</taxon>
    </lineage>
</organism>
<gene>
    <name evidence="1" type="ORF">LDG_6978</name>
</gene>
<reference evidence="1 2" key="1">
    <citation type="journal article" date="2011" name="BMC Genomics">
        <title>Insight into cross-talk between intra-amoebal pathogens.</title>
        <authorList>
            <person name="Gimenez G."/>
            <person name="Bertelli C."/>
            <person name="Moliner C."/>
            <person name="Robert C."/>
            <person name="Raoult D."/>
            <person name="Fournier P.E."/>
            <person name="Greub G."/>
        </authorList>
    </citation>
    <scope>NUCLEOTIDE SEQUENCE [LARGE SCALE GENOMIC DNA]</scope>
    <source>
        <strain evidence="1 2">LLAP12</strain>
    </source>
</reference>
<dbReference type="OrthoDB" id="5651860at2"/>
<dbReference type="EMBL" id="JH413822">
    <property type="protein sequence ID" value="EHL30833.1"/>
    <property type="molecule type" value="Genomic_DNA"/>
</dbReference>